<accession>A0A0R1N990</accession>
<sequence length="57" mass="6834">MVFRYSSGAVESVEYGLIAGSWRQLKWLIMDFRKTKNQNSFRELMLRCRFCGMVDDY</sequence>
<dbReference type="Proteomes" id="UP000051330">
    <property type="component" value="Unassembled WGS sequence"/>
</dbReference>
<proteinExistence type="predicted"/>
<evidence type="ECO:0000313" key="1">
    <source>
        <dbReference type="EMBL" id="KRL14090.1"/>
    </source>
</evidence>
<gene>
    <name evidence="1" type="ORF">FD09_GL001250</name>
</gene>
<name>A0A0R1N990_9LACO</name>
<dbReference type="PATRIC" id="fig|1423792.3.peg.1269"/>
<reference evidence="1 2" key="1">
    <citation type="journal article" date="2015" name="Genome Announc.">
        <title>Expanding the biotechnology potential of lactobacilli through comparative genomics of 213 strains and associated genera.</title>
        <authorList>
            <person name="Sun Z."/>
            <person name="Harris H.M."/>
            <person name="McCann A."/>
            <person name="Guo C."/>
            <person name="Argimon S."/>
            <person name="Zhang W."/>
            <person name="Yang X."/>
            <person name="Jeffery I.B."/>
            <person name="Cooney J.C."/>
            <person name="Kagawa T.F."/>
            <person name="Liu W."/>
            <person name="Song Y."/>
            <person name="Salvetti E."/>
            <person name="Wrobel A."/>
            <person name="Rasinkangas P."/>
            <person name="Parkhill J."/>
            <person name="Rea M.C."/>
            <person name="O'Sullivan O."/>
            <person name="Ritari J."/>
            <person name="Douillard F.P."/>
            <person name="Paul Ross R."/>
            <person name="Yang R."/>
            <person name="Briner A.E."/>
            <person name="Felis G.E."/>
            <person name="de Vos W.M."/>
            <person name="Barrangou R."/>
            <person name="Klaenhammer T.R."/>
            <person name="Caufield P.W."/>
            <person name="Cui Y."/>
            <person name="Zhang H."/>
            <person name="O'Toole P.W."/>
        </authorList>
    </citation>
    <scope>NUCLEOTIDE SEQUENCE [LARGE SCALE GENOMIC DNA]</scope>
    <source>
        <strain evidence="1 2">DSM 12744</strain>
    </source>
</reference>
<keyword evidence="2" id="KW-1185">Reference proteome</keyword>
<organism evidence="1 2">
    <name type="scientific">Schleiferilactobacillus perolens DSM 12744</name>
    <dbReference type="NCBI Taxonomy" id="1423792"/>
    <lineage>
        <taxon>Bacteria</taxon>
        <taxon>Bacillati</taxon>
        <taxon>Bacillota</taxon>
        <taxon>Bacilli</taxon>
        <taxon>Lactobacillales</taxon>
        <taxon>Lactobacillaceae</taxon>
        <taxon>Schleiferilactobacillus</taxon>
    </lineage>
</organism>
<evidence type="ECO:0000313" key="2">
    <source>
        <dbReference type="Proteomes" id="UP000051330"/>
    </source>
</evidence>
<protein>
    <submittedName>
        <fullName evidence="1">Uncharacterized protein</fullName>
    </submittedName>
</protein>
<dbReference type="EMBL" id="AZEC01000002">
    <property type="protein sequence ID" value="KRL14090.1"/>
    <property type="molecule type" value="Genomic_DNA"/>
</dbReference>
<dbReference type="AlphaFoldDB" id="A0A0R1N990"/>
<comment type="caution">
    <text evidence="1">The sequence shown here is derived from an EMBL/GenBank/DDBJ whole genome shotgun (WGS) entry which is preliminary data.</text>
</comment>